<reference evidence="3" key="1">
    <citation type="journal article" date="2019" name="Toxins">
        <title>Detection of Abrin-Like and Prepropulchellin-Like Toxin Genes and Transcripts Using Whole Genome Sequencing and Full-Length Transcript Sequencing of Abrus precatorius.</title>
        <authorList>
            <person name="Hovde B.T."/>
            <person name="Daligault H.E."/>
            <person name="Hanschen E.R."/>
            <person name="Kunde Y.A."/>
            <person name="Johnson M.B."/>
            <person name="Starkenburg S.R."/>
            <person name="Johnson S.L."/>
        </authorList>
    </citation>
    <scope>NUCLEOTIDE SEQUENCE [LARGE SCALE GENOMIC DNA]</scope>
</reference>
<dbReference type="InterPro" id="IPR002885">
    <property type="entry name" value="PPR_rpt"/>
</dbReference>
<evidence type="ECO:0000313" key="3">
    <source>
        <dbReference type="Proteomes" id="UP000694853"/>
    </source>
</evidence>
<dbReference type="Proteomes" id="UP000694853">
    <property type="component" value="Unplaced"/>
</dbReference>
<organism evidence="3 4">
    <name type="scientific">Abrus precatorius</name>
    <name type="common">Indian licorice</name>
    <name type="synonym">Glycine abrus</name>
    <dbReference type="NCBI Taxonomy" id="3816"/>
    <lineage>
        <taxon>Eukaryota</taxon>
        <taxon>Viridiplantae</taxon>
        <taxon>Streptophyta</taxon>
        <taxon>Embryophyta</taxon>
        <taxon>Tracheophyta</taxon>
        <taxon>Spermatophyta</taxon>
        <taxon>Magnoliopsida</taxon>
        <taxon>eudicotyledons</taxon>
        <taxon>Gunneridae</taxon>
        <taxon>Pentapetalae</taxon>
        <taxon>rosids</taxon>
        <taxon>fabids</taxon>
        <taxon>Fabales</taxon>
        <taxon>Fabaceae</taxon>
        <taxon>Papilionoideae</taxon>
        <taxon>50 kb inversion clade</taxon>
        <taxon>NPAAA clade</taxon>
        <taxon>indigoferoid/millettioid clade</taxon>
        <taxon>Abreae</taxon>
        <taxon>Abrus</taxon>
    </lineage>
</organism>
<reference evidence="4" key="2">
    <citation type="submission" date="2025-08" db="UniProtKB">
        <authorList>
            <consortium name="RefSeq"/>
        </authorList>
    </citation>
    <scope>IDENTIFICATION</scope>
    <source>
        <tissue evidence="4">Young leaves</tissue>
    </source>
</reference>
<dbReference type="AlphaFoldDB" id="A0A8B8KHP2"/>
<proteinExistence type="predicted"/>
<protein>
    <submittedName>
        <fullName evidence="4">Protein THYLAKOID ASSEMBLY 8-like, chloroplastic</fullName>
    </submittedName>
</protein>
<keyword evidence="1" id="KW-0677">Repeat</keyword>
<dbReference type="PANTHER" id="PTHR47594">
    <property type="entry name" value="PPR CONTAINING PLANT-LIKE PROTEIN"/>
    <property type="match status" value="1"/>
</dbReference>
<dbReference type="GO" id="GO:0003723">
    <property type="term" value="F:RNA binding"/>
    <property type="evidence" value="ECO:0007669"/>
    <property type="project" value="InterPro"/>
</dbReference>
<name>A0A8B8KHP2_ABRPR</name>
<dbReference type="InterPro" id="IPR044190">
    <property type="entry name" value="THA8-like"/>
</dbReference>
<dbReference type="GO" id="GO:0009658">
    <property type="term" value="P:chloroplast organization"/>
    <property type="evidence" value="ECO:0007669"/>
    <property type="project" value="InterPro"/>
</dbReference>
<dbReference type="NCBIfam" id="TIGR00756">
    <property type="entry name" value="PPR"/>
    <property type="match status" value="2"/>
</dbReference>
<accession>A0A8B8KHP2</accession>
<evidence type="ECO:0000256" key="1">
    <source>
        <dbReference type="ARBA" id="ARBA00022737"/>
    </source>
</evidence>
<feature type="repeat" description="PPR" evidence="2">
    <location>
        <begin position="164"/>
        <end position="198"/>
    </location>
</feature>
<dbReference type="GeneID" id="113855138"/>
<dbReference type="Gene3D" id="1.25.40.10">
    <property type="entry name" value="Tetratricopeptide repeat domain"/>
    <property type="match status" value="1"/>
</dbReference>
<dbReference type="PANTHER" id="PTHR47594:SF5">
    <property type="entry name" value="PENTACOTRIPEPTIDE-REPEAT REGION OF PRORP DOMAIN-CONTAINING PROTEIN"/>
    <property type="match status" value="1"/>
</dbReference>
<dbReference type="KEGG" id="aprc:113855138"/>
<evidence type="ECO:0000313" key="4">
    <source>
        <dbReference type="RefSeq" id="XP_027342439.1"/>
    </source>
</evidence>
<dbReference type="GO" id="GO:0000373">
    <property type="term" value="P:Group II intron splicing"/>
    <property type="evidence" value="ECO:0007669"/>
    <property type="project" value="InterPro"/>
</dbReference>
<dbReference type="Pfam" id="PF13041">
    <property type="entry name" value="PPR_2"/>
    <property type="match status" value="1"/>
</dbReference>
<dbReference type="OrthoDB" id="1900964at2759"/>
<sequence>MIVGVPQIQWLGGARSFHRHSVKPEIPSLTSNIVRFDKKRKEVTICGLRSSHKTRRRSRVISKESIEVIHALKLAKSPQKLQQVLNTRLSRLLKPDVLILLDELQRQNQLQLSLTVFNFIREELGYDSLLRVYADMIQLLGRNKKTEMAEELFSEAVAKGLKPDTRICSEVIGAYLQVGMADKAMNIYGSMKEWGCSPDELTFTILIRSLEKIGQQDLAESLKQECVHYVHLPHKFVRQIQQKHVKKRHADLV</sequence>
<evidence type="ECO:0000256" key="2">
    <source>
        <dbReference type="PROSITE-ProRule" id="PRU00708"/>
    </source>
</evidence>
<gene>
    <name evidence="4" type="primary">LOC113855138</name>
</gene>
<dbReference type="InterPro" id="IPR011990">
    <property type="entry name" value="TPR-like_helical_dom_sf"/>
</dbReference>
<dbReference type="Pfam" id="PF01535">
    <property type="entry name" value="PPR"/>
    <property type="match status" value="1"/>
</dbReference>
<keyword evidence="3" id="KW-1185">Reference proteome</keyword>
<dbReference type="PROSITE" id="PS51375">
    <property type="entry name" value="PPR"/>
    <property type="match status" value="2"/>
</dbReference>
<feature type="repeat" description="PPR" evidence="2">
    <location>
        <begin position="129"/>
        <end position="163"/>
    </location>
</feature>
<dbReference type="RefSeq" id="XP_027342439.1">
    <property type="nucleotide sequence ID" value="XM_027486638.1"/>
</dbReference>